<accession>A0ABX0LT82</accession>
<name>A0ABX0LT82_9BURK</name>
<organism evidence="2 3">
    <name type="scientific">Massilia rubra</name>
    <dbReference type="NCBI Taxonomy" id="2607910"/>
    <lineage>
        <taxon>Bacteria</taxon>
        <taxon>Pseudomonadati</taxon>
        <taxon>Pseudomonadota</taxon>
        <taxon>Betaproteobacteria</taxon>
        <taxon>Burkholderiales</taxon>
        <taxon>Oxalobacteraceae</taxon>
        <taxon>Telluria group</taxon>
        <taxon>Massilia</taxon>
    </lineage>
</organism>
<sequence length="250" mass="27419">MVIISGRKNVYRKLGYVADFCPICRSVQAFLVRRIGRASHVYFISVGKGELAGFERICQSCLTPLKTESKTYKQILKETAPLPELQASTFPNLEEVWKEQLALEARISNALAYFPPTERSELILKPFLLLAPTVERCYNSVVMDKQASYTLLGSVLATAAGWAAAAAMFPGSGYKVGLGIFVIGYALSLWQILAAKTRRVTREVVPAIAKGLRPLAPSDSELQAAFAAVRDAGYMMGTKLKLPELQALLK</sequence>
<keyword evidence="1" id="KW-0472">Membrane</keyword>
<gene>
    <name evidence="2" type="ORF">F0185_18315</name>
</gene>
<feature type="transmembrane region" description="Helical" evidence="1">
    <location>
        <begin position="176"/>
        <end position="193"/>
    </location>
</feature>
<keyword evidence="1" id="KW-1133">Transmembrane helix</keyword>
<evidence type="ECO:0000256" key="1">
    <source>
        <dbReference type="SAM" id="Phobius"/>
    </source>
</evidence>
<evidence type="ECO:0000313" key="2">
    <source>
        <dbReference type="EMBL" id="NHZ35521.1"/>
    </source>
</evidence>
<feature type="transmembrane region" description="Helical" evidence="1">
    <location>
        <begin position="149"/>
        <end position="170"/>
    </location>
</feature>
<keyword evidence="3" id="KW-1185">Reference proteome</keyword>
<evidence type="ECO:0000313" key="3">
    <source>
        <dbReference type="Proteomes" id="UP000785613"/>
    </source>
</evidence>
<protein>
    <submittedName>
        <fullName evidence="2">Uncharacterized protein</fullName>
    </submittedName>
</protein>
<dbReference type="Proteomes" id="UP000785613">
    <property type="component" value="Unassembled WGS sequence"/>
</dbReference>
<proteinExistence type="predicted"/>
<comment type="caution">
    <text evidence="2">The sequence shown here is derived from an EMBL/GenBank/DDBJ whole genome shotgun (WGS) entry which is preliminary data.</text>
</comment>
<dbReference type="RefSeq" id="WP_167226835.1">
    <property type="nucleotide sequence ID" value="NZ_VUYU01000012.1"/>
</dbReference>
<dbReference type="EMBL" id="VUYU01000012">
    <property type="protein sequence ID" value="NHZ35521.1"/>
    <property type="molecule type" value="Genomic_DNA"/>
</dbReference>
<reference evidence="2 3" key="1">
    <citation type="submission" date="2019-09" db="EMBL/GenBank/DDBJ databases">
        <title>Taxonomy of Antarctic Massilia spp.: description of Massilia rubra sp. nov., Massilia aquatica sp. nov., Massilia mucilaginosa sp. nov., Massilia frigida sp. nov. isolated from streams, lakes and regoliths.</title>
        <authorList>
            <person name="Holochova P."/>
            <person name="Sedlacek I."/>
            <person name="Kralova S."/>
            <person name="Maslanova I."/>
            <person name="Busse H.-J."/>
            <person name="Stankova E."/>
            <person name="Vrbovska V."/>
            <person name="Kovarovic V."/>
            <person name="Bartak M."/>
            <person name="Svec P."/>
            <person name="Pantucek R."/>
        </authorList>
    </citation>
    <scope>NUCLEOTIDE SEQUENCE [LARGE SCALE GENOMIC DNA]</scope>
    <source>
        <strain evidence="2 3">CCM 8692</strain>
    </source>
</reference>
<keyword evidence="1" id="KW-0812">Transmembrane</keyword>